<organism evidence="2 3">
    <name type="scientific">Ectothiorhodospira haloalkaliphila</name>
    <dbReference type="NCBI Taxonomy" id="421628"/>
    <lineage>
        <taxon>Bacteria</taxon>
        <taxon>Pseudomonadati</taxon>
        <taxon>Pseudomonadota</taxon>
        <taxon>Gammaproteobacteria</taxon>
        <taxon>Chromatiales</taxon>
        <taxon>Ectothiorhodospiraceae</taxon>
        <taxon>Ectothiorhodospira</taxon>
    </lineage>
</organism>
<reference evidence="3" key="2">
    <citation type="submission" date="2014-02" db="EMBL/GenBank/DDBJ databases">
        <title>Draft Genome Sequence of extremely halophilic bacteria Halorhodospira halochloris.</title>
        <authorList>
            <person name="Singh K.S."/>
        </authorList>
    </citation>
    <scope>NUCLEOTIDE SEQUENCE [LARGE SCALE GENOMIC DNA]</scope>
    <source>
        <strain evidence="3">A</strain>
    </source>
</reference>
<accession>W8KZ29</accession>
<proteinExistence type="predicted"/>
<keyword evidence="1" id="KW-0472">Membrane</keyword>
<evidence type="ECO:0000256" key="1">
    <source>
        <dbReference type="SAM" id="Phobius"/>
    </source>
</evidence>
<protein>
    <submittedName>
        <fullName evidence="2">Uncharacterized protein</fullName>
    </submittedName>
</protein>
<feature type="transmembrane region" description="Helical" evidence="1">
    <location>
        <begin position="39"/>
        <end position="60"/>
    </location>
</feature>
<evidence type="ECO:0000313" key="3">
    <source>
        <dbReference type="Proteomes" id="UP000019442"/>
    </source>
</evidence>
<dbReference type="OrthoDB" id="1072289at2"/>
<sequence>MMLLKITLLAALMPALLLLVIETLEGSFMRGLQAFGQVYAIVAGIMLCLMIIAYPIYVLMSGGRYSILFEMDDKGIDHIEMPSRGVKRLDLMARVGFLAGLASGNPSAAGASLLALSRKSMHTPFKRVRKVVVYERKRVIKLIARNMTRNLIYTQAADFKLITDLLLERCPKGAIVIRR</sequence>
<dbReference type="Proteomes" id="UP000019442">
    <property type="component" value="Chromosome"/>
</dbReference>
<dbReference type="EMBL" id="CP007268">
    <property type="protein sequence ID" value="AHK80821.1"/>
    <property type="molecule type" value="Genomic_DNA"/>
</dbReference>
<gene>
    <name evidence="2" type="ORF">M911_16170</name>
</gene>
<keyword evidence="1" id="KW-0812">Transmembrane</keyword>
<dbReference type="KEGG" id="hhc:M911_16170"/>
<keyword evidence="3" id="KW-1185">Reference proteome</keyword>
<dbReference type="PATRIC" id="fig|1354791.3.peg.570"/>
<reference evidence="2 3" key="1">
    <citation type="journal article" date="2014" name="J Genomics">
        <title>Draft Genome Sequence of the Extremely Halophilic Phototrophic Purple Sulfur Bacterium Halorhodospira halochloris.</title>
        <authorList>
            <person name="Singh K.S."/>
            <person name="Kirksey J."/>
            <person name="Hoff W.D."/>
            <person name="Deole R."/>
        </authorList>
    </citation>
    <scope>NUCLEOTIDE SEQUENCE [LARGE SCALE GENOMIC DNA]</scope>
    <source>
        <strain evidence="2 3">A</strain>
    </source>
</reference>
<name>W8KZ29_9GAMM</name>
<keyword evidence="1" id="KW-1133">Transmembrane helix</keyword>
<dbReference type="AlphaFoldDB" id="W8KZ29"/>
<dbReference type="HOGENOM" id="CLU_103673_0_0_6"/>
<dbReference type="RefSeq" id="WP_025282981.1">
    <property type="nucleotide sequence ID" value="NZ_CP007268.1"/>
</dbReference>
<evidence type="ECO:0000313" key="2">
    <source>
        <dbReference type="EMBL" id="AHK80821.1"/>
    </source>
</evidence>